<organism evidence="2 3">
    <name type="scientific">Desulfovibrio litoralis DSM 11393</name>
    <dbReference type="NCBI Taxonomy" id="1121455"/>
    <lineage>
        <taxon>Bacteria</taxon>
        <taxon>Pseudomonadati</taxon>
        <taxon>Thermodesulfobacteriota</taxon>
        <taxon>Desulfovibrionia</taxon>
        <taxon>Desulfovibrionales</taxon>
        <taxon>Desulfovibrionaceae</taxon>
        <taxon>Desulfovibrio</taxon>
    </lineage>
</organism>
<gene>
    <name evidence="2" type="ORF">SAMN02745728_01627</name>
</gene>
<sequence length="179" mass="19099">MLKHFRLLSLLFCLALTACVTTAPKSANYSQLQASFADSAWNGATIPSGEVCNKFNSRPGNAPSIKVSNIPNTTVRLELKFSDETARAAFRNGGHGIISYTLPTAGMSEVVIPSFPGQVSNLPPNFQIVRNFTSEAWDSGTGYLPPCSGGKGNLYTVVISGFDAQGSLTGEVKLKMGRY</sequence>
<evidence type="ECO:0000256" key="1">
    <source>
        <dbReference type="SAM" id="SignalP"/>
    </source>
</evidence>
<evidence type="ECO:0008006" key="4">
    <source>
        <dbReference type="Google" id="ProtNLM"/>
    </source>
</evidence>
<dbReference type="PROSITE" id="PS51257">
    <property type="entry name" value="PROKAR_LIPOPROTEIN"/>
    <property type="match status" value="1"/>
</dbReference>
<dbReference type="AlphaFoldDB" id="A0A1M7T6M2"/>
<keyword evidence="1" id="KW-0732">Signal</keyword>
<reference evidence="2 3" key="1">
    <citation type="submission" date="2016-12" db="EMBL/GenBank/DDBJ databases">
        <authorList>
            <person name="Song W.-J."/>
            <person name="Kurnit D.M."/>
        </authorList>
    </citation>
    <scope>NUCLEOTIDE SEQUENCE [LARGE SCALE GENOMIC DNA]</scope>
    <source>
        <strain evidence="2 3">DSM 11393</strain>
    </source>
</reference>
<keyword evidence="3" id="KW-1185">Reference proteome</keyword>
<dbReference type="STRING" id="1121455.SAMN02745728_01627"/>
<accession>A0A1M7T6M2</accession>
<dbReference type="Proteomes" id="UP000186469">
    <property type="component" value="Unassembled WGS sequence"/>
</dbReference>
<dbReference type="RefSeq" id="WP_072697316.1">
    <property type="nucleotide sequence ID" value="NZ_FRDI01000007.1"/>
</dbReference>
<protein>
    <recommendedName>
        <fullName evidence="4">Lipoprotein</fullName>
    </recommendedName>
</protein>
<evidence type="ECO:0000313" key="3">
    <source>
        <dbReference type="Proteomes" id="UP000186469"/>
    </source>
</evidence>
<dbReference type="OrthoDB" id="5365502at2"/>
<dbReference type="EMBL" id="FRDI01000007">
    <property type="protein sequence ID" value="SHN66368.1"/>
    <property type="molecule type" value="Genomic_DNA"/>
</dbReference>
<name>A0A1M7T6M2_9BACT</name>
<feature type="chain" id="PRO_5009929355" description="Lipoprotein" evidence="1">
    <location>
        <begin position="24"/>
        <end position="179"/>
    </location>
</feature>
<proteinExistence type="predicted"/>
<feature type="signal peptide" evidence="1">
    <location>
        <begin position="1"/>
        <end position="23"/>
    </location>
</feature>
<evidence type="ECO:0000313" key="2">
    <source>
        <dbReference type="EMBL" id="SHN66368.1"/>
    </source>
</evidence>